<reference evidence="2 3" key="1">
    <citation type="submission" date="2016-08" db="EMBL/GenBank/DDBJ databases">
        <title>A novel genetic cassette of butanologenic Thermoanaerobacterium thermosaccharolyticum that directly convert cellulose to butanol.</title>
        <authorList>
            <person name="Li T."/>
            <person name="He J."/>
        </authorList>
    </citation>
    <scope>NUCLEOTIDE SEQUENCE [LARGE SCALE GENOMIC DNA]</scope>
    <source>
        <strain evidence="2 3">TG57</strain>
    </source>
</reference>
<dbReference type="AlphaFoldDB" id="A0A223HWZ2"/>
<evidence type="ECO:0000313" key="2">
    <source>
        <dbReference type="EMBL" id="AST56996.1"/>
    </source>
</evidence>
<feature type="domain" description="Peptidoglycan beta-N-acetylmuramidase NamZ C-terminal" evidence="1">
    <location>
        <begin position="1"/>
        <end position="55"/>
    </location>
</feature>
<proteinExistence type="predicted"/>
<sequence>MNEMGLNGVIFRPVYFVPSFSKHSGLCGGVQIHVKNKRTLNSVEIGVKLLYEVIKIR</sequence>
<dbReference type="EMBL" id="CP016893">
    <property type="protein sequence ID" value="AST56996.1"/>
    <property type="molecule type" value="Genomic_DNA"/>
</dbReference>
<name>A0A223HWZ2_THETR</name>
<gene>
    <name evidence="2" type="ORF">Thert_00856</name>
</gene>
<evidence type="ECO:0000313" key="3">
    <source>
        <dbReference type="Proteomes" id="UP000214975"/>
    </source>
</evidence>
<evidence type="ECO:0000259" key="1">
    <source>
        <dbReference type="Pfam" id="PF20732"/>
    </source>
</evidence>
<dbReference type="Pfam" id="PF20732">
    <property type="entry name" value="NamZ_C"/>
    <property type="match status" value="1"/>
</dbReference>
<protein>
    <submittedName>
        <fullName evidence="2">Uncharacterized conserved protein UCP016719</fullName>
    </submittedName>
</protein>
<organism evidence="2 3">
    <name type="scientific">Thermoanaerobacterium thermosaccharolyticum</name>
    <name type="common">Clostridium thermosaccharolyticum</name>
    <dbReference type="NCBI Taxonomy" id="1517"/>
    <lineage>
        <taxon>Bacteria</taxon>
        <taxon>Bacillati</taxon>
        <taxon>Bacillota</taxon>
        <taxon>Clostridia</taxon>
        <taxon>Thermoanaerobacterales</taxon>
        <taxon>Thermoanaerobacteraceae</taxon>
        <taxon>Thermoanaerobacterium</taxon>
    </lineage>
</organism>
<accession>A0A223HWZ2</accession>
<dbReference type="InterPro" id="IPR048503">
    <property type="entry name" value="NamZ_C"/>
</dbReference>
<dbReference type="Proteomes" id="UP000214975">
    <property type="component" value="Chromosome"/>
</dbReference>
<dbReference type="Gene3D" id="3.90.1150.140">
    <property type="match status" value="1"/>
</dbReference>